<sequence length="480" mass="52359">MTGTVDISGIPAHLVGFVEALRRRGIDVGPSETVDAGAVLAVLDILDREVVREGLACALVRRPGHRPAFDALFDLWFPAAIGARTADEENTVGPPLAEDGTVDLDALKHVLAELLADGSAEAMAQVERLVGDIVETYGKYSSSRGESFSEYQTLRTVEPSTLLARILDGLVGRSTGPGAPTTGEFESELARRTAAVRIAEFRSMIEKETRRRTAEVLGKERVASYGVPRLAEDVDFLRASESELAALRKNVAPLARLLASRLAARRRRSRAGSIDLRRTLRKSLSTGGVPIDLVNRKPRTARPELVIFCDVSGSVAGFSQFTLLLVHTLREQFSRVRVFAFIDSADEVTRFFDASAGRASLAESMSRMIAESELITYDGHSDYGHSFETFTAHHLDAIGPRASLLILGDARTNYRDPRTESLARMVTVARHAHWLNPEPKAQWGTGDSAADVYRRVISMHECRSAAQLAEVVSRLLPTGS</sequence>
<gene>
    <name evidence="1" type="ORF">JOE42_002047</name>
</gene>
<name>A0ABS2KTQ1_9NOCA</name>
<protein>
    <submittedName>
        <fullName evidence="1">Uncharacterized protein with von Willebrand factor type A (VWA) domain</fullName>
    </submittedName>
</protein>
<dbReference type="Pfam" id="PF05762">
    <property type="entry name" value="VWA_CoxE"/>
    <property type="match status" value="1"/>
</dbReference>
<evidence type="ECO:0000313" key="2">
    <source>
        <dbReference type="Proteomes" id="UP000703038"/>
    </source>
</evidence>
<organism evidence="1 2">
    <name type="scientific">Rhodococcoides corynebacterioides</name>
    <dbReference type="NCBI Taxonomy" id="53972"/>
    <lineage>
        <taxon>Bacteria</taxon>
        <taxon>Bacillati</taxon>
        <taxon>Actinomycetota</taxon>
        <taxon>Actinomycetes</taxon>
        <taxon>Mycobacteriales</taxon>
        <taxon>Nocardiaceae</taxon>
        <taxon>Rhodococcoides</taxon>
    </lineage>
</organism>
<reference evidence="1 2" key="1">
    <citation type="submission" date="2021-01" db="EMBL/GenBank/DDBJ databases">
        <title>Genomics of switchgrass bacterial isolates.</title>
        <authorList>
            <person name="Shade A."/>
        </authorList>
    </citation>
    <scope>NUCLEOTIDE SEQUENCE [LARGE SCALE GENOMIC DNA]</scope>
    <source>
        <strain evidence="1 2">PvP111</strain>
    </source>
</reference>
<proteinExistence type="predicted"/>
<dbReference type="PIRSF" id="PIRSF010256">
    <property type="entry name" value="CoxE_vWa"/>
    <property type="match status" value="1"/>
</dbReference>
<dbReference type="RefSeq" id="WP_204868337.1">
    <property type="nucleotide sequence ID" value="NZ_JAFBBK010000001.1"/>
</dbReference>
<dbReference type="InterPro" id="IPR011195">
    <property type="entry name" value="UCP010256"/>
</dbReference>
<dbReference type="PANTHER" id="PTHR39338:SF5">
    <property type="entry name" value="BLR6139 PROTEIN"/>
    <property type="match status" value="1"/>
</dbReference>
<accession>A0ABS2KTQ1</accession>
<dbReference type="InterPro" id="IPR008912">
    <property type="entry name" value="Uncharacterised_CoxE"/>
</dbReference>
<dbReference type="EMBL" id="JAFBBK010000001">
    <property type="protein sequence ID" value="MBM7415314.1"/>
    <property type="molecule type" value="Genomic_DNA"/>
</dbReference>
<comment type="caution">
    <text evidence="1">The sequence shown here is derived from an EMBL/GenBank/DDBJ whole genome shotgun (WGS) entry which is preliminary data.</text>
</comment>
<dbReference type="PANTHER" id="PTHR39338">
    <property type="entry name" value="BLL5662 PROTEIN-RELATED"/>
    <property type="match status" value="1"/>
</dbReference>
<evidence type="ECO:0000313" key="1">
    <source>
        <dbReference type="EMBL" id="MBM7415314.1"/>
    </source>
</evidence>
<keyword evidence="2" id="KW-1185">Reference proteome</keyword>
<dbReference type="Proteomes" id="UP000703038">
    <property type="component" value="Unassembled WGS sequence"/>
</dbReference>